<evidence type="ECO:0000313" key="1">
    <source>
        <dbReference type="EMBL" id="TDQ47413.1"/>
    </source>
</evidence>
<comment type="caution">
    <text evidence="1">The sequence shown here is derived from an EMBL/GenBank/DDBJ whole genome shotgun (WGS) entry which is preliminary data.</text>
</comment>
<proteinExistence type="predicted"/>
<accession>A0A4R6UPL4</accession>
<dbReference type="Proteomes" id="UP000295375">
    <property type="component" value="Unassembled WGS sequence"/>
</dbReference>
<evidence type="ECO:0000313" key="2">
    <source>
        <dbReference type="Proteomes" id="UP000295375"/>
    </source>
</evidence>
<dbReference type="AlphaFoldDB" id="A0A4R6UPL4"/>
<name>A0A4R6UPL4_9GAMM</name>
<organism evidence="1 2">
    <name type="scientific">Permianibacter aggregans</name>
    <dbReference type="NCBI Taxonomy" id="1510150"/>
    <lineage>
        <taxon>Bacteria</taxon>
        <taxon>Pseudomonadati</taxon>
        <taxon>Pseudomonadota</taxon>
        <taxon>Gammaproteobacteria</taxon>
        <taxon>Pseudomonadales</taxon>
        <taxon>Pseudomonadaceae</taxon>
        <taxon>Permianibacter</taxon>
    </lineage>
</organism>
<protein>
    <submittedName>
        <fullName evidence="1">Uncharacterized protein</fullName>
    </submittedName>
</protein>
<dbReference type="EMBL" id="SNYM01000010">
    <property type="protein sequence ID" value="TDQ47413.1"/>
    <property type="molecule type" value="Genomic_DNA"/>
</dbReference>
<gene>
    <name evidence="1" type="ORF">EV696_1105</name>
</gene>
<reference evidence="1 2" key="1">
    <citation type="submission" date="2019-03" db="EMBL/GenBank/DDBJ databases">
        <title>Genomic Encyclopedia of Type Strains, Phase IV (KMG-IV): sequencing the most valuable type-strain genomes for metagenomic binning, comparative biology and taxonomic classification.</title>
        <authorList>
            <person name="Goeker M."/>
        </authorList>
    </citation>
    <scope>NUCLEOTIDE SEQUENCE [LARGE SCALE GENOMIC DNA]</scope>
    <source>
        <strain evidence="1 2">DSM 103792</strain>
    </source>
</reference>
<keyword evidence="2" id="KW-1185">Reference proteome</keyword>
<sequence length="142" mass="16588">MRVNSKTTSKRHFSIKEHDSLYQDILDYLVVHYPDPIDFYPRDLPFFDSNNFHHCNLLIVDGVRYLQETGYLRFNSSYKGLPIQQVVLTPFGYKEALSKTRGLLSGSVSMVQFIRNQTARVRDEGLWLLLSESIRALVKFVR</sequence>